<dbReference type="KEGG" id="pno:SNOG_16013"/>
<feature type="region of interest" description="Disordered" evidence="1">
    <location>
        <begin position="285"/>
        <end position="401"/>
    </location>
</feature>
<dbReference type="RefSeq" id="XP_001806144.1">
    <property type="nucleotide sequence ID" value="XM_001806092.1"/>
</dbReference>
<dbReference type="VEuPathDB" id="FungiDB:JI435_160130"/>
<sequence>MAEVGRKRVLDGEGPQHSAKDDLLTSLKDLVETETDRNPHLLSKDPRMATTLIEGAGERINIYGNIMNTVSSLLDNLIKEQGLPKMREYRALEIGAEAAAEEEQRGSKTEEEWAAEAETRRKEREAIREKELEHQRQIEREERAKKEERKRREKEQDEAREKARQEEKERRRKEREERDRADVERRRKERERIDKEREEERARLKKEREEHDATREARLQRIRDEDAQRVRELEEKLERERAVGHLNETGHAIDAVFAIEVGEGPSVKPEDIKVDDDLALQLLLQESEQMKKSRQRPALERSESLEPPMRRAQPPKSLVPRDPVATRLAKLDSKSQSPAPSPEKEPATPKGDGDVEMEDAPQTDKSRDTTSRSRWDIRPALPTKDDKSRGRSRSPSIAHSTPKLVRHLEAVVTIVDHLASKMIAGLAEMMTDILTVHATIETTGDRAAEVGVVLAKLPAVASPAMIREAHLPETATRTVAVIAAAHVRVEDAELVNVPRRHVAVTIRARGVRTASTDMCLQVESPKLQPQMVLLPFLLPELLRQPLSLAMLSLAMLSLASVTTAATEIETVTASVMTAVPESATIADRGNEMTLATATGATDLASMIAGMVADLGQTDLTNQIGISLEAAVVTRSLTRRRGIGVEAVIETGIGIVVGMIVIGEGV</sequence>
<organism evidence="3 4">
    <name type="scientific">Phaeosphaeria nodorum (strain SN15 / ATCC MYA-4574 / FGSC 10173)</name>
    <name type="common">Glume blotch fungus</name>
    <name type="synonym">Parastagonospora nodorum</name>
    <dbReference type="NCBI Taxonomy" id="321614"/>
    <lineage>
        <taxon>Eukaryota</taxon>
        <taxon>Fungi</taxon>
        <taxon>Dikarya</taxon>
        <taxon>Ascomycota</taxon>
        <taxon>Pezizomycotina</taxon>
        <taxon>Dothideomycetes</taxon>
        <taxon>Pleosporomycetidae</taxon>
        <taxon>Pleosporales</taxon>
        <taxon>Pleosporineae</taxon>
        <taxon>Phaeosphaeriaceae</taxon>
        <taxon>Parastagonospora</taxon>
    </lineage>
</organism>
<dbReference type="PANTHER" id="PTHR28034:SF1">
    <property type="entry name" value="NUCLEOMORPHIN"/>
    <property type="match status" value="1"/>
</dbReference>
<evidence type="ECO:0000259" key="2">
    <source>
        <dbReference type="Pfam" id="PF05205"/>
    </source>
</evidence>
<dbReference type="EMBL" id="CH445366">
    <property type="protein sequence ID" value="EAT76592.2"/>
    <property type="molecule type" value="Genomic_DNA"/>
</dbReference>
<feature type="region of interest" description="Disordered" evidence="1">
    <location>
        <begin position="1"/>
        <end position="21"/>
    </location>
</feature>
<dbReference type="Pfam" id="PF05205">
    <property type="entry name" value="COMPASS-Shg1"/>
    <property type="match status" value="1"/>
</dbReference>
<evidence type="ECO:0000313" key="4">
    <source>
        <dbReference type="Proteomes" id="UP000001055"/>
    </source>
</evidence>
<feature type="compositionally biased region" description="Basic and acidic residues" evidence="1">
    <location>
        <begin position="1"/>
        <end position="11"/>
    </location>
</feature>
<feature type="compositionally biased region" description="Basic and acidic residues" evidence="1">
    <location>
        <begin position="342"/>
        <end position="353"/>
    </location>
</feature>
<dbReference type="GeneID" id="5983074"/>
<protein>
    <recommendedName>
        <fullName evidence="2">BOD1/SHG1 domain-containing protein</fullName>
    </recommendedName>
</protein>
<feature type="domain" description="BOD1/SHG1" evidence="2">
    <location>
        <begin position="16"/>
        <end position="94"/>
    </location>
</feature>
<dbReference type="InParanoid" id="Q0TWU5"/>
<feature type="compositionally biased region" description="Basic and acidic residues" evidence="1">
    <location>
        <begin position="153"/>
        <end position="220"/>
    </location>
</feature>
<dbReference type="HOGENOM" id="CLU_025333_0_0_1"/>
<dbReference type="PANTHER" id="PTHR28034">
    <property type="entry name" value="SET1 COMPLEX COMPONENT SHG1"/>
    <property type="match status" value="1"/>
</dbReference>
<dbReference type="InterPro" id="IPR055264">
    <property type="entry name" value="BOD1/SHG1_dom"/>
</dbReference>
<dbReference type="AlphaFoldDB" id="Q0TWU5"/>
<accession>Q0TWU5</accession>
<gene>
    <name evidence="3" type="ORF">SNOG_16013</name>
</gene>
<feature type="compositionally biased region" description="Basic and acidic residues" evidence="1">
    <location>
        <begin position="362"/>
        <end position="389"/>
    </location>
</feature>
<evidence type="ECO:0000256" key="1">
    <source>
        <dbReference type="SAM" id="MobiDB-lite"/>
    </source>
</evidence>
<evidence type="ECO:0000313" key="3">
    <source>
        <dbReference type="EMBL" id="EAT76592.2"/>
    </source>
</evidence>
<proteinExistence type="predicted"/>
<dbReference type="eggNOG" id="ENOG502S313">
    <property type="taxonomic scope" value="Eukaryota"/>
</dbReference>
<name>Q0TWU5_PHANO</name>
<reference evidence="4" key="1">
    <citation type="journal article" date="2007" name="Plant Cell">
        <title>Dothideomycete-plant interactions illuminated by genome sequencing and EST analysis of the wheat pathogen Stagonospora nodorum.</title>
        <authorList>
            <person name="Hane J.K."/>
            <person name="Lowe R.G."/>
            <person name="Solomon P.S."/>
            <person name="Tan K.C."/>
            <person name="Schoch C.L."/>
            <person name="Spatafora J.W."/>
            <person name="Crous P.W."/>
            <person name="Kodira C."/>
            <person name="Birren B.W."/>
            <person name="Galagan J.E."/>
            <person name="Torriani S.F."/>
            <person name="McDonald B.A."/>
            <person name="Oliver R.P."/>
        </authorList>
    </citation>
    <scope>NUCLEOTIDE SEQUENCE [LARGE SCALE GENOMIC DNA]</scope>
    <source>
        <strain evidence="4">SN15 / ATCC MYA-4574 / FGSC 10173</strain>
    </source>
</reference>
<feature type="region of interest" description="Disordered" evidence="1">
    <location>
        <begin position="98"/>
        <end position="220"/>
    </location>
</feature>
<dbReference type="STRING" id="321614.Q0TWU5"/>
<feature type="compositionally biased region" description="Basic and acidic residues" evidence="1">
    <location>
        <begin position="102"/>
        <end position="147"/>
    </location>
</feature>
<dbReference type="Proteomes" id="UP000001055">
    <property type="component" value="Unassembled WGS sequence"/>
</dbReference>